<organism evidence="1 2">
    <name type="scientific">Rhodopirellula baltica (strain DSM 10527 / NCIMB 13988 / SH1)</name>
    <dbReference type="NCBI Taxonomy" id="243090"/>
    <lineage>
        <taxon>Bacteria</taxon>
        <taxon>Pseudomonadati</taxon>
        <taxon>Planctomycetota</taxon>
        <taxon>Planctomycetia</taxon>
        <taxon>Pirellulales</taxon>
        <taxon>Pirellulaceae</taxon>
        <taxon>Rhodopirellula</taxon>
    </lineage>
</organism>
<dbReference type="Proteomes" id="UP000001025">
    <property type="component" value="Chromosome"/>
</dbReference>
<proteinExistence type="predicted"/>
<evidence type="ECO:0000313" key="1">
    <source>
        <dbReference type="EMBL" id="CAD75143.1"/>
    </source>
</evidence>
<dbReference type="EnsemblBacteria" id="CAD75143">
    <property type="protein sequence ID" value="CAD75143"/>
    <property type="gene ID" value="RB7039"/>
</dbReference>
<protein>
    <submittedName>
        <fullName evidence="1">Uncharacterized protein</fullName>
    </submittedName>
</protein>
<reference evidence="1 2" key="1">
    <citation type="journal article" date="2003" name="Proc. Natl. Acad. Sci. U.S.A.">
        <title>Complete genome sequence of the marine planctomycete Pirellula sp. strain 1.</title>
        <authorList>
            <person name="Gloeckner F.O."/>
            <person name="Kube M."/>
            <person name="Bauer M."/>
            <person name="Teeling H."/>
            <person name="Lombardot T."/>
            <person name="Ludwig W."/>
            <person name="Gade D."/>
            <person name="Beck A."/>
            <person name="Borzym K."/>
            <person name="Heitmann K."/>
            <person name="Rabus R."/>
            <person name="Schlesner H."/>
            <person name="Amann R."/>
            <person name="Reinhardt R."/>
        </authorList>
    </citation>
    <scope>NUCLEOTIDE SEQUENCE [LARGE SCALE GENOMIC DNA]</scope>
    <source>
        <strain evidence="2">DSM 10527 / NCIMB 13988 / SH1</strain>
    </source>
</reference>
<sequence length="202" mass="23105">MPEDTCLVQDPFFSHHPCDRVRDMLGSLFGNHFADREVDGLFSGLRHHLADCVLGGFPRRIIPFGSGFMHWRHLRVMNGLGALFVNGLGHGVVDRFLSLFSDWPRHEIGRRFRGRDSGARRRHLHGSSFIASVPNPGDDDQGERRCNKCDAVRFADFHGLFLAFGIAIHRFIDQWDRLGEEHFGRWCDFGNVPDLSGQSRFF</sequence>
<dbReference type="HOGENOM" id="CLU_1353735_0_0_0"/>
<accession>Q7UPB9</accession>
<gene>
    <name evidence="1" type="ordered locus">RB7039</name>
</gene>
<evidence type="ECO:0000313" key="2">
    <source>
        <dbReference type="Proteomes" id="UP000001025"/>
    </source>
</evidence>
<keyword evidence="2" id="KW-1185">Reference proteome</keyword>
<dbReference type="KEGG" id="rba:RB7039"/>
<dbReference type="InParanoid" id="Q7UPB9"/>
<dbReference type="EMBL" id="BX294145">
    <property type="protein sequence ID" value="CAD75143.1"/>
    <property type="molecule type" value="Genomic_DNA"/>
</dbReference>
<name>Q7UPB9_RHOBA</name>
<dbReference type="AlphaFoldDB" id="Q7UPB9"/>